<accession>A0ABN2L9J4</accession>
<dbReference type="InterPro" id="IPR011990">
    <property type="entry name" value="TPR-like_helical_dom_sf"/>
</dbReference>
<dbReference type="EMBL" id="BAAAPO010000004">
    <property type="protein sequence ID" value="GAA1780078.1"/>
    <property type="molecule type" value="Genomic_DNA"/>
</dbReference>
<gene>
    <name evidence="1" type="ORF">GCM10009811_01740</name>
</gene>
<sequence>MRGELIGARTYLERAVDLTTRLAEPSARTSALIGLCEVLNEMGDTEGSLRYAEEALWLSRTMLAGDDTLALRAAALVTIQDGA</sequence>
<comment type="caution">
    <text evidence="1">The sequence shown here is derived from an EMBL/GenBank/DDBJ whole genome shotgun (WGS) entry which is preliminary data.</text>
</comment>
<protein>
    <recommendedName>
        <fullName evidence="3">MalT-like TPR region domain-containing protein</fullName>
    </recommendedName>
</protein>
<evidence type="ECO:0000313" key="2">
    <source>
        <dbReference type="Proteomes" id="UP001499938"/>
    </source>
</evidence>
<dbReference type="SUPFAM" id="SSF48452">
    <property type="entry name" value="TPR-like"/>
    <property type="match status" value="1"/>
</dbReference>
<dbReference type="Gene3D" id="1.25.40.10">
    <property type="entry name" value="Tetratricopeptide repeat domain"/>
    <property type="match status" value="1"/>
</dbReference>
<proteinExistence type="predicted"/>
<keyword evidence="2" id="KW-1185">Reference proteome</keyword>
<dbReference type="Proteomes" id="UP001499938">
    <property type="component" value="Unassembled WGS sequence"/>
</dbReference>
<reference evidence="1 2" key="1">
    <citation type="journal article" date="2019" name="Int. J. Syst. Evol. Microbiol.">
        <title>The Global Catalogue of Microorganisms (GCM) 10K type strain sequencing project: providing services to taxonomists for standard genome sequencing and annotation.</title>
        <authorList>
            <consortium name="The Broad Institute Genomics Platform"/>
            <consortium name="The Broad Institute Genome Sequencing Center for Infectious Disease"/>
            <person name="Wu L."/>
            <person name="Ma J."/>
        </authorList>
    </citation>
    <scope>NUCLEOTIDE SEQUENCE [LARGE SCALE GENOMIC DNA]</scope>
    <source>
        <strain evidence="1 2">JCM 15592</strain>
    </source>
</reference>
<evidence type="ECO:0000313" key="1">
    <source>
        <dbReference type="EMBL" id="GAA1780078.1"/>
    </source>
</evidence>
<evidence type="ECO:0008006" key="3">
    <source>
        <dbReference type="Google" id="ProtNLM"/>
    </source>
</evidence>
<organism evidence="1 2">
    <name type="scientific">Nostocoides veronense</name>
    <dbReference type="NCBI Taxonomy" id="330836"/>
    <lineage>
        <taxon>Bacteria</taxon>
        <taxon>Bacillati</taxon>
        <taxon>Actinomycetota</taxon>
        <taxon>Actinomycetes</taxon>
        <taxon>Micrococcales</taxon>
        <taxon>Intrasporangiaceae</taxon>
        <taxon>Nostocoides</taxon>
    </lineage>
</organism>
<name>A0ABN2L9J4_9MICO</name>